<dbReference type="STRING" id="626523.GCWU000342_01016"/>
<comment type="caution">
    <text evidence="2">The sequence shown here is derived from an EMBL/GenBank/DDBJ whole genome shotgun (WGS) entry which is preliminary data.</text>
</comment>
<feature type="domain" description="Ricin B lectin" evidence="1">
    <location>
        <begin position="151"/>
        <end position="244"/>
    </location>
</feature>
<sequence>MATIADGTYILVNGANPDLVLDCAGDTTLNGANIQVWPANGTDAQFVTVWTMQDGSRRLMMSKSGKALGLLDENITTARTIQQRDPTGKASQAYKIDPVDGKQITIAGRQYQAYKIRSYSKPTLLIECVGTGTPSAGGDIGLSTDEGTALDQMWAFVPADPVPQGTYTIRSALDPKIVVGIAWESTANGARAMVSAYNGRNHQVYWVRDYAANGYSHIIPTHSFKYLDAVGDDRVGKSTPVDQWSLEDVREHHSPEQDMRWLIVPAGLAKFNGVLVPTYEIHNTAANGETLCLDVIGGNIKQETNLQLYPKNNSLAQRWIFERADMLAADMSMPADLQIKGTYWISVKGSENFYPEWRGEGTTYQARYRVRIQAPDKSISAWSSYRSLRDGSASNSGWGLSGEPNITTADTALKKSPSSIGVTLDNTTCDYAEVELQVRRYEKDYMDKSGLNAHGAAASKLFKFVWRAALTIRSVSWSVEGLSVAYESDYKHGGNRIKIKASVSGKPLCSYTASGQPRMGQVTIPNSKLNFIPQDGAAIDLYMQIVTNAGAETSVTKKMTLSAATNAGLSVVGSLAKIGNHYIGSTKTQEITECYLLFGDRMEPCDRLTDQGADTRFLIAPPIGVDWRVCFLAKNGSKWGAYTTVNQAKVTCDWYLWTYKKKGEAYECALGLAKDEAPSVSDILQAQIASAVTTGRKYPIYRFGASEKQEKTVSGIYLNAHVEHSTREDFLALADAHHVIYRSPYGEWEKVAIASVDLSHTARGHEHGSVSVKMGVESI</sequence>
<name>C4GAR5_9FIRM</name>
<dbReference type="Proteomes" id="UP000003494">
    <property type="component" value="Unassembled WGS sequence"/>
</dbReference>
<dbReference type="EMBL" id="ACIP02000002">
    <property type="protein sequence ID" value="EEP28208.1"/>
    <property type="molecule type" value="Genomic_DNA"/>
</dbReference>
<gene>
    <name evidence="2" type="ORF">GCWU000342_01016</name>
</gene>
<evidence type="ECO:0000313" key="2">
    <source>
        <dbReference type="EMBL" id="EEP28208.1"/>
    </source>
</evidence>
<protein>
    <recommendedName>
        <fullName evidence="1">Ricin B lectin domain-containing protein</fullName>
    </recommendedName>
</protein>
<dbReference type="InterPro" id="IPR035992">
    <property type="entry name" value="Ricin_B-like_lectins"/>
</dbReference>
<accession>C4GAR5</accession>
<evidence type="ECO:0000313" key="3">
    <source>
        <dbReference type="Proteomes" id="UP000003494"/>
    </source>
</evidence>
<evidence type="ECO:0000259" key="1">
    <source>
        <dbReference type="Pfam" id="PF14200"/>
    </source>
</evidence>
<dbReference type="RefSeq" id="WP_006906027.1">
    <property type="nucleotide sequence ID" value="NZ_GG665866.1"/>
</dbReference>
<reference evidence="2" key="1">
    <citation type="submission" date="2009-04" db="EMBL/GenBank/DDBJ databases">
        <authorList>
            <person name="Weinstock G."/>
            <person name="Sodergren E."/>
            <person name="Clifton S."/>
            <person name="Fulton L."/>
            <person name="Fulton B."/>
            <person name="Courtney L."/>
            <person name="Fronick C."/>
            <person name="Harrison M."/>
            <person name="Strong C."/>
            <person name="Farmer C."/>
            <person name="Delahaunty K."/>
            <person name="Markovic C."/>
            <person name="Hall O."/>
            <person name="Minx P."/>
            <person name="Tomlinson C."/>
            <person name="Mitreva M."/>
            <person name="Nelson J."/>
            <person name="Hou S."/>
            <person name="Wollam A."/>
            <person name="Pepin K.H."/>
            <person name="Johnson M."/>
            <person name="Bhonagiri V."/>
            <person name="Nash W.E."/>
            <person name="Warren W."/>
            <person name="Chinwalla A."/>
            <person name="Mardis E.R."/>
            <person name="Wilson R.K."/>
        </authorList>
    </citation>
    <scope>NUCLEOTIDE SEQUENCE [LARGE SCALE GENOMIC DNA]</scope>
    <source>
        <strain evidence="2">DSM 14600</strain>
    </source>
</reference>
<dbReference type="PROSITE" id="PS50231">
    <property type="entry name" value="RICIN_B_LECTIN"/>
    <property type="match status" value="1"/>
</dbReference>
<dbReference type="Pfam" id="PF14200">
    <property type="entry name" value="RicinB_lectin_2"/>
    <property type="match status" value="1"/>
</dbReference>
<dbReference type="Gene3D" id="2.80.10.50">
    <property type="match status" value="2"/>
</dbReference>
<dbReference type="HOGENOM" id="CLU_359365_0_0_9"/>
<dbReference type="InterPro" id="IPR000772">
    <property type="entry name" value="Ricin_B_lectin"/>
</dbReference>
<organism evidence="2 3">
    <name type="scientific">Shuttleworthella satelles DSM 14600</name>
    <dbReference type="NCBI Taxonomy" id="626523"/>
    <lineage>
        <taxon>Bacteria</taxon>
        <taxon>Bacillati</taxon>
        <taxon>Bacillota</taxon>
        <taxon>Clostridia</taxon>
        <taxon>Lachnospirales</taxon>
        <taxon>Lachnospiraceae</taxon>
        <taxon>Shuttleworthella</taxon>
    </lineage>
</organism>
<proteinExistence type="predicted"/>
<dbReference type="CDD" id="cd00161">
    <property type="entry name" value="beta-trefoil_Ricin-like"/>
    <property type="match status" value="2"/>
</dbReference>
<keyword evidence="3" id="KW-1185">Reference proteome</keyword>
<dbReference type="AlphaFoldDB" id="C4GAR5"/>
<dbReference type="SUPFAM" id="SSF50370">
    <property type="entry name" value="Ricin B-like lectins"/>
    <property type="match status" value="2"/>
</dbReference>